<gene>
    <name evidence="2" type="ORF">Slati_2933300</name>
</gene>
<reference evidence="2" key="1">
    <citation type="submission" date="2020-06" db="EMBL/GenBank/DDBJ databases">
        <authorList>
            <person name="Li T."/>
            <person name="Hu X."/>
            <person name="Zhang T."/>
            <person name="Song X."/>
            <person name="Zhang H."/>
            <person name="Dai N."/>
            <person name="Sheng W."/>
            <person name="Hou X."/>
            <person name="Wei L."/>
        </authorList>
    </citation>
    <scope>NUCLEOTIDE SEQUENCE</scope>
    <source>
        <strain evidence="2">KEN1</strain>
        <tissue evidence="2">Leaf</tissue>
    </source>
</reference>
<reference evidence="2" key="2">
    <citation type="journal article" date="2024" name="Plant">
        <title>Genomic evolution and insights into agronomic trait innovations of Sesamum species.</title>
        <authorList>
            <person name="Miao H."/>
            <person name="Wang L."/>
            <person name="Qu L."/>
            <person name="Liu H."/>
            <person name="Sun Y."/>
            <person name="Le M."/>
            <person name="Wang Q."/>
            <person name="Wei S."/>
            <person name="Zheng Y."/>
            <person name="Lin W."/>
            <person name="Duan Y."/>
            <person name="Cao H."/>
            <person name="Xiong S."/>
            <person name="Wang X."/>
            <person name="Wei L."/>
            <person name="Li C."/>
            <person name="Ma Q."/>
            <person name="Ju M."/>
            <person name="Zhao R."/>
            <person name="Li G."/>
            <person name="Mu C."/>
            <person name="Tian Q."/>
            <person name="Mei H."/>
            <person name="Zhang T."/>
            <person name="Gao T."/>
            <person name="Zhang H."/>
        </authorList>
    </citation>
    <scope>NUCLEOTIDE SEQUENCE</scope>
    <source>
        <strain evidence="2">KEN1</strain>
    </source>
</reference>
<dbReference type="EMBL" id="JACGWN010000010">
    <property type="protein sequence ID" value="KAL0427585.1"/>
    <property type="molecule type" value="Genomic_DNA"/>
</dbReference>
<feature type="compositionally biased region" description="Pro residues" evidence="1">
    <location>
        <begin position="42"/>
        <end position="52"/>
    </location>
</feature>
<feature type="region of interest" description="Disordered" evidence="1">
    <location>
        <begin position="239"/>
        <end position="282"/>
    </location>
</feature>
<evidence type="ECO:0000313" key="2">
    <source>
        <dbReference type="EMBL" id="KAL0427585.1"/>
    </source>
</evidence>
<dbReference type="AlphaFoldDB" id="A0AAW2VDA4"/>
<feature type="region of interest" description="Disordered" evidence="1">
    <location>
        <begin position="23"/>
        <end position="54"/>
    </location>
</feature>
<accession>A0AAW2VDA4</accession>
<proteinExistence type="predicted"/>
<evidence type="ECO:0000256" key="1">
    <source>
        <dbReference type="SAM" id="MobiDB-lite"/>
    </source>
</evidence>
<organism evidence="2">
    <name type="scientific">Sesamum latifolium</name>
    <dbReference type="NCBI Taxonomy" id="2727402"/>
    <lineage>
        <taxon>Eukaryota</taxon>
        <taxon>Viridiplantae</taxon>
        <taxon>Streptophyta</taxon>
        <taxon>Embryophyta</taxon>
        <taxon>Tracheophyta</taxon>
        <taxon>Spermatophyta</taxon>
        <taxon>Magnoliopsida</taxon>
        <taxon>eudicotyledons</taxon>
        <taxon>Gunneridae</taxon>
        <taxon>Pentapetalae</taxon>
        <taxon>asterids</taxon>
        <taxon>lamiids</taxon>
        <taxon>Lamiales</taxon>
        <taxon>Pedaliaceae</taxon>
        <taxon>Sesamum</taxon>
    </lineage>
</organism>
<comment type="caution">
    <text evidence="2">The sequence shown here is derived from an EMBL/GenBank/DDBJ whole genome shotgun (WGS) entry which is preliminary data.</text>
</comment>
<sequence length="282" mass="30342">MSGFRSTVGLVDIWDNGEEECYEKKKTKPVRPVDGQGASAPTPVPVPVPAPDLTPTRVDLRVKLDAQRARRDLNNQRRGKRVVFEVSEARAHPEASASGSKRDGEELHVCDAPEIVATEVRQTMSVVDVETEGTGVGLHSTPGDDHQEGGALSELGQAVHEESASEPVVHVGPDEATSDIVQAVAVAREEQLPACVQNTLAQDFFHLATEAEDWFLAPTADGVVQTDEDEVVRTVACHRRGRSMGNGGGSTRHSTSPDRGRTVSPPRRIATMSTVRSTNMVD</sequence>
<feature type="compositionally biased region" description="Polar residues" evidence="1">
    <location>
        <begin position="271"/>
        <end position="282"/>
    </location>
</feature>
<protein>
    <submittedName>
        <fullName evidence="2">Uncharacterized protein</fullName>
    </submittedName>
</protein>
<name>A0AAW2VDA4_9LAMI</name>